<dbReference type="EMBL" id="VDEP01000099">
    <property type="protein sequence ID" value="KAA1132170.1"/>
    <property type="molecule type" value="Genomic_DNA"/>
</dbReference>
<organism evidence="2 3">
    <name type="scientific">Puccinia graminis f. sp. tritici</name>
    <dbReference type="NCBI Taxonomy" id="56615"/>
    <lineage>
        <taxon>Eukaryota</taxon>
        <taxon>Fungi</taxon>
        <taxon>Dikarya</taxon>
        <taxon>Basidiomycota</taxon>
        <taxon>Pucciniomycotina</taxon>
        <taxon>Pucciniomycetes</taxon>
        <taxon>Pucciniales</taxon>
        <taxon>Pucciniaceae</taxon>
        <taxon>Puccinia</taxon>
    </lineage>
</organism>
<comment type="caution">
    <text evidence="2">The sequence shown here is derived from an EMBL/GenBank/DDBJ whole genome shotgun (WGS) entry which is preliminary data.</text>
</comment>
<reference evidence="2 3" key="1">
    <citation type="submission" date="2019-05" db="EMBL/GenBank/DDBJ databases">
        <title>Emergence of the Ug99 lineage of the wheat stem rust pathogen through somatic hybridization.</title>
        <authorList>
            <person name="Li F."/>
            <person name="Upadhyaya N.M."/>
            <person name="Sperschneider J."/>
            <person name="Matny O."/>
            <person name="Nguyen-Phuc H."/>
            <person name="Mago R."/>
            <person name="Raley C."/>
            <person name="Miller M.E."/>
            <person name="Silverstein K.A.T."/>
            <person name="Henningsen E."/>
            <person name="Hirsch C.D."/>
            <person name="Visser B."/>
            <person name="Pretorius Z.A."/>
            <person name="Steffenson B.J."/>
            <person name="Schwessinger B."/>
            <person name="Dodds P.N."/>
            <person name="Figueroa M."/>
        </authorList>
    </citation>
    <scope>NUCLEOTIDE SEQUENCE [LARGE SCALE GENOMIC DNA]</scope>
    <source>
        <strain evidence="2 3">Ug99</strain>
    </source>
</reference>
<dbReference type="Proteomes" id="UP000325313">
    <property type="component" value="Unassembled WGS sequence"/>
</dbReference>
<gene>
    <name evidence="2" type="ORF">PGTUg99_001548</name>
</gene>
<evidence type="ECO:0000313" key="2">
    <source>
        <dbReference type="EMBL" id="KAA1132170.1"/>
    </source>
</evidence>
<sequence>MGRKAKKPSKLELDPDVWVLEATSPKSIYSCSACHSRGMVEESFRRHLKSEKHQSSVVAFQASRAAAIANRSNAEGLRGTHIPASDTREPEVLLSREVPSPPEVTTWVAWTGLRNEQADMDDGEMTKIG</sequence>
<dbReference type="AlphaFoldDB" id="A0A5B0S2J1"/>
<feature type="region of interest" description="Disordered" evidence="1">
    <location>
        <begin position="72"/>
        <end position="93"/>
    </location>
</feature>
<accession>A0A5B0S2J1</accession>
<protein>
    <submittedName>
        <fullName evidence="2">Uncharacterized protein</fullName>
    </submittedName>
</protein>
<name>A0A5B0S2J1_PUCGR</name>
<evidence type="ECO:0000313" key="3">
    <source>
        <dbReference type="Proteomes" id="UP000325313"/>
    </source>
</evidence>
<evidence type="ECO:0000256" key="1">
    <source>
        <dbReference type="SAM" id="MobiDB-lite"/>
    </source>
</evidence>
<proteinExistence type="predicted"/>